<evidence type="ECO:0000256" key="1">
    <source>
        <dbReference type="SAM" id="SignalP"/>
    </source>
</evidence>
<organism evidence="2 3">
    <name type="scientific">Gryllus longicercus</name>
    <dbReference type="NCBI Taxonomy" id="2509291"/>
    <lineage>
        <taxon>Eukaryota</taxon>
        <taxon>Metazoa</taxon>
        <taxon>Ecdysozoa</taxon>
        <taxon>Arthropoda</taxon>
        <taxon>Hexapoda</taxon>
        <taxon>Insecta</taxon>
        <taxon>Pterygota</taxon>
        <taxon>Neoptera</taxon>
        <taxon>Polyneoptera</taxon>
        <taxon>Orthoptera</taxon>
        <taxon>Ensifera</taxon>
        <taxon>Gryllidea</taxon>
        <taxon>Grylloidea</taxon>
        <taxon>Gryllidae</taxon>
        <taxon>Gryllinae</taxon>
        <taxon>Gryllus</taxon>
    </lineage>
</organism>
<gene>
    <name evidence="2" type="ORF">R5R35_005169</name>
</gene>
<comment type="caution">
    <text evidence="2">The sequence shown here is derived from an EMBL/GenBank/DDBJ whole genome shotgun (WGS) entry which is preliminary data.</text>
</comment>
<feature type="signal peptide" evidence="1">
    <location>
        <begin position="1"/>
        <end position="21"/>
    </location>
</feature>
<dbReference type="InterPro" id="IPR016187">
    <property type="entry name" value="CTDL_fold"/>
</dbReference>
<evidence type="ECO:0000313" key="2">
    <source>
        <dbReference type="EMBL" id="KAK7789749.1"/>
    </source>
</evidence>
<evidence type="ECO:0000313" key="3">
    <source>
        <dbReference type="Proteomes" id="UP001378592"/>
    </source>
</evidence>
<protein>
    <recommendedName>
        <fullName evidence="4">C-type lectin domain-containing protein</fullName>
    </recommendedName>
</protein>
<dbReference type="SUPFAM" id="SSF56436">
    <property type="entry name" value="C-type lectin-like"/>
    <property type="match status" value="1"/>
</dbReference>
<dbReference type="Proteomes" id="UP001378592">
    <property type="component" value="Unassembled WGS sequence"/>
</dbReference>
<keyword evidence="1" id="KW-0732">Signal</keyword>
<evidence type="ECO:0008006" key="4">
    <source>
        <dbReference type="Google" id="ProtNLM"/>
    </source>
</evidence>
<dbReference type="Gene3D" id="3.10.100.10">
    <property type="entry name" value="Mannose-Binding Protein A, subunit A"/>
    <property type="match status" value="1"/>
</dbReference>
<feature type="chain" id="PRO_5042821139" description="C-type lectin domain-containing protein" evidence="1">
    <location>
        <begin position="22"/>
        <end position="256"/>
    </location>
</feature>
<dbReference type="AlphaFoldDB" id="A0AAN9V5J4"/>
<accession>A0AAN9V5J4</accession>
<keyword evidence="3" id="KW-1185">Reference proteome</keyword>
<sequence length="256" mass="29831">MARCFVRECLVLFMVNILVNALSENTTNIETIFKEIEERKLKFSFRFSCNHHGRWVTQTELQREGFPETGFAPRVQYSLEQSLDKHTSLPHFVARVAASSSYERELMILETKSSDRFDLVVRNTDYFTASSDCLASGQRLAVPSKELFSWMQEVKHWCTSISICSVFVGINNMLEDGRFRTERGQMVTNFTEPLEENEKLCGVVNFNEKTYNLTTEDCYDRRPFLCEDHEETDELKEKLEVGEWLESNGFEVPSYE</sequence>
<dbReference type="CDD" id="cd00037">
    <property type="entry name" value="CLECT"/>
    <property type="match status" value="1"/>
</dbReference>
<name>A0AAN9V5J4_9ORTH</name>
<proteinExistence type="predicted"/>
<reference evidence="2 3" key="1">
    <citation type="submission" date="2024-03" db="EMBL/GenBank/DDBJ databases">
        <title>The genome assembly and annotation of the cricket Gryllus longicercus Weissman &amp; Gray.</title>
        <authorList>
            <person name="Szrajer S."/>
            <person name="Gray D."/>
            <person name="Ylla G."/>
        </authorList>
    </citation>
    <scope>NUCLEOTIDE SEQUENCE [LARGE SCALE GENOMIC DNA]</scope>
    <source>
        <strain evidence="2">DAG 2021-001</strain>
        <tissue evidence="2">Whole body minus gut</tissue>
    </source>
</reference>
<dbReference type="InterPro" id="IPR016186">
    <property type="entry name" value="C-type_lectin-like/link_sf"/>
</dbReference>
<dbReference type="EMBL" id="JAZDUA010000711">
    <property type="protein sequence ID" value="KAK7789749.1"/>
    <property type="molecule type" value="Genomic_DNA"/>
</dbReference>